<feature type="domain" description="Fido" evidence="2">
    <location>
        <begin position="113"/>
        <end position="264"/>
    </location>
</feature>
<dbReference type="SUPFAM" id="SSF140931">
    <property type="entry name" value="Fic-like"/>
    <property type="match status" value="1"/>
</dbReference>
<sequence length="346" mass="37940">MRTFDYGHLPQKLYSGKIADAHMRVYEDRGKLGVIEQMHPELLEPLKAVALADSVAASTRIEGFPIDTARAAKLMEGADPVGETERQVIGYGNALALINADPDAFDLTTATAVKLFETLYGHRNLGRKSRYRKKDYIYVQVDGHSQAVPVSPITAFETPLVLGGACDSLADTFAVSAGNPLVQAAVFTVDFMCIRPFDEGNGRIARLLADLLMRKAGFDVSRYMSVDRTIEDEAMAYYDALNSSVEGWDRGANDYSPYVLYWLELLHKVYGRLFDAVDAAANAPSGKSERVRAFVRQAAGPVTKRQILDANTDISEATVENALGKMVKAGEVEKLGAGRSTAYRWL</sequence>
<evidence type="ECO:0000256" key="1">
    <source>
        <dbReference type="PIRSR" id="PIRSR640198-2"/>
    </source>
</evidence>
<evidence type="ECO:0000259" key="2">
    <source>
        <dbReference type="PROSITE" id="PS51459"/>
    </source>
</evidence>
<protein>
    <submittedName>
        <fullName evidence="3">Uncharacterized conserved protein</fullName>
    </submittedName>
</protein>
<keyword evidence="1" id="KW-0067">ATP-binding</keyword>
<keyword evidence="4" id="KW-1185">Reference proteome</keyword>
<dbReference type="HOGENOM" id="CLU_046381_0_0_11"/>
<dbReference type="PANTHER" id="PTHR13504">
    <property type="entry name" value="FIDO DOMAIN-CONTAINING PROTEIN DDB_G0283145"/>
    <property type="match status" value="1"/>
</dbReference>
<dbReference type="PANTHER" id="PTHR13504:SF33">
    <property type="entry name" value="FIC FAMILY PROTEIN"/>
    <property type="match status" value="1"/>
</dbReference>
<reference evidence="3 4" key="1">
    <citation type="journal article" date="2009" name="Stand. Genomic Sci.">
        <title>Complete genome sequence of Slackia heliotrinireducens type strain (RHS 1).</title>
        <authorList>
            <person name="Pukall R."/>
            <person name="Lapidus A."/>
            <person name="Nolan M."/>
            <person name="Copeland A."/>
            <person name="Glavina Del Rio T."/>
            <person name="Lucas S."/>
            <person name="Chen F."/>
            <person name="Tice H."/>
            <person name="Cheng J.F."/>
            <person name="Chertkov O."/>
            <person name="Bruce D."/>
            <person name="Goodwin L."/>
            <person name="Kuske C."/>
            <person name="Brettin T."/>
            <person name="Detter J.C."/>
            <person name="Han C."/>
            <person name="Pitluck S."/>
            <person name="Pati A."/>
            <person name="Mavrommatis K."/>
            <person name="Ivanova N."/>
            <person name="Ovchinnikova G."/>
            <person name="Chen A."/>
            <person name="Palaniappan K."/>
            <person name="Schneider S."/>
            <person name="Rohde M."/>
            <person name="Chain P."/>
            <person name="D'haeseleer P."/>
            <person name="Goker M."/>
            <person name="Bristow J."/>
            <person name="Eisen J.A."/>
            <person name="Markowitz V."/>
            <person name="Kyrpides N.C."/>
            <person name="Klenk H.P."/>
            <person name="Hugenholtz P."/>
        </authorList>
    </citation>
    <scope>NUCLEOTIDE SEQUENCE [LARGE SCALE GENOMIC DNA]</scope>
    <source>
        <strain evidence="4">ATCC 29202 / DSM 20476 / NCTC 11029 / RHS 1</strain>
    </source>
</reference>
<dbReference type="EMBL" id="CP001684">
    <property type="protein sequence ID" value="ACV23470.1"/>
    <property type="molecule type" value="Genomic_DNA"/>
</dbReference>
<dbReference type="PROSITE" id="PS51459">
    <property type="entry name" value="FIDO"/>
    <property type="match status" value="1"/>
</dbReference>
<dbReference type="STRING" id="471855.Shel_24620"/>
<name>C7N229_SLAHD</name>
<evidence type="ECO:0000313" key="4">
    <source>
        <dbReference type="Proteomes" id="UP000002026"/>
    </source>
</evidence>
<proteinExistence type="predicted"/>
<dbReference type="Gene3D" id="1.10.3290.10">
    <property type="entry name" value="Fido-like domain"/>
    <property type="match status" value="1"/>
</dbReference>
<dbReference type="InterPro" id="IPR003812">
    <property type="entry name" value="Fido"/>
</dbReference>
<organism evidence="3 4">
    <name type="scientific">Slackia heliotrinireducens (strain ATCC 29202 / DSM 20476 / NCTC 11029 / RHS 1)</name>
    <name type="common">Peptococcus heliotrinreducens</name>
    <dbReference type="NCBI Taxonomy" id="471855"/>
    <lineage>
        <taxon>Bacteria</taxon>
        <taxon>Bacillati</taxon>
        <taxon>Actinomycetota</taxon>
        <taxon>Coriobacteriia</taxon>
        <taxon>Eggerthellales</taxon>
        <taxon>Eggerthellaceae</taxon>
        <taxon>Slackia</taxon>
    </lineage>
</organism>
<dbReference type="InterPro" id="IPR040198">
    <property type="entry name" value="Fido_containing"/>
</dbReference>
<dbReference type="InterPro" id="IPR036597">
    <property type="entry name" value="Fido-like_dom_sf"/>
</dbReference>
<accession>C7N229</accession>
<dbReference type="AlphaFoldDB" id="C7N229"/>
<dbReference type="Gene3D" id="1.10.10.10">
    <property type="entry name" value="Winged helix-like DNA-binding domain superfamily/Winged helix DNA-binding domain"/>
    <property type="match status" value="1"/>
</dbReference>
<dbReference type="Proteomes" id="UP000002026">
    <property type="component" value="Chromosome"/>
</dbReference>
<evidence type="ECO:0000313" key="3">
    <source>
        <dbReference type="EMBL" id="ACV23470.1"/>
    </source>
</evidence>
<dbReference type="InterPro" id="IPR036388">
    <property type="entry name" value="WH-like_DNA-bd_sf"/>
</dbReference>
<gene>
    <name evidence="3" type="ordered locus">Shel_24620</name>
</gene>
<dbReference type="KEGG" id="shi:Shel_24620"/>
<dbReference type="Pfam" id="PF02661">
    <property type="entry name" value="Fic"/>
    <property type="match status" value="1"/>
</dbReference>
<dbReference type="RefSeq" id="WP_012799568.1">
    <property type="nucleotide sequence ID" value="NC_013165.1"/>
</dbReference>
<feature type="binding site" evidence="1">
    <location>
        <begin position="237"/>
        <end position="238"/>
    </location>
    <ligand>
        <name>ATP</name>
        <dbReference type="ChEBI" id="CHEBI:30616"/>
    </ligand>
</feature>
<dbReference type="eggNOG" id="COG3177">
    <property type="taxonomic scope" value="Bacteria"/>
</dbReference>
<keyword evidence="1" id="KW-0547">Nucleotide-binding</keyword>
<dbReference type="GO" id="GO:0005524">
    <property type="term" value="F:ATP binding"/>
    <property type="evidence" value="ECO:0007669"/>
    <property type="project" value="UniProtKB-KW"/>
</dbReference>